<dbReference type="PhylomeDB" id="B4JPZ5"/>
<dbReference type="InParanoid" id="B4JPZ5"/>
<evidence type="ECO:0000256" key="1">
    <source>
        <dbReference type="ARBA" id="ARBA00016556"/>
    </source>
</evidence>
<dbReference type="PROSITE" id="PS51269">
    <property type="entry name" value="COMM"/>
    <property type="match status" value="1"/>
</dbReference>
<dbReference type="Pfam" id="PF07258">
    <property type="entry name" value="COMM_domain"/>
    <property type="match status" value="1"/>
</dbReference>
<proteinExistence type="inferred from homology"/>
<dbReference type="InterPro" id="IPR017920">
    <property type="entry name" value="COMM"/>
</dbReference>
<organism evidence="5">
    <name type="scientific">Drosophila grimshawi</name>
    <name type="common">Hawaiian fruit fly</name>
    <name type="synonym">Idiomyia grimshawi</name>
    <dbReference type="NCBI Taxonomy" id="7222"/>
    <lineage>
        <taxon>Eukaryota</taxon>
        <taxon>Metazoa</taxon>
        <taxon>Ecdysozoa</taxon>
        <taxon>Arthropoda</taxon>
        <taxon>Hexapoda</taxon>
        <taxon>Insecta</taxon>
        <taxon>Pterygota</taxon>
        <taxon>Neoptera</taxon>
        <taxon>Endopterygota</taxon>
        <taxon>Diptera</taxon>
        <taxon>Brachycera</taxon>
        <taxon>Muscomorpha</taxon>
        <taxon>Ephydroidea</taxon>
        <taxon>Drosophilidae</taxon>
        <taxon>Drosophila</taxon>
        <taxon>Hawaiian Drosophila</taxon>
    </lineage>
</organism>
<dbReference type="SMR" id="B4JPZ5"/>
<dbReference type="OrthoDB" id="203754at2759"/>
<dbReference type="HOGENOM" id="CLU_091901_1_0_1"/>
<dbReference type="OMA" id="HIVAGMY"/>
<dbReference type="PANTHER" id="PTHR15666">
    <property type="entry name" value="COMM DOMAIN CONTAINING PROTEIN 5"/>
    <property type="match status" value="1"/>
</dbReference>
<name>B4JPZ5_DROGR</name>
<gene>
    <name evidence="4" type="primary">Dgri\GH13611</name>
    <name evidence="4" type="ORF">Dgri_GH13611</name>
</gene>
<dbReference type="eggNOG" id="ENOG502RCJ6">
    <property type="taxonomic scope" value="Eukaryota"/>
</dbReference>
<evidence type="ECO:0000313" key="4">
    <source>
        <dbReference type="EMBL" id="EDV98975.1"/>
    </source>
</evidence>
<sequence length="207" mass="24125">MSSNFRYHMLKSVKPYSVYMPQLTKSSLRVLIQVSVHYIETKKSSPDVLALAINKLKNAGHEVPKNFCELFTMVLLIMQMYLRYPKGVVKDQELRQCLTDDLSFTDVCADDLTKVLLNHRTTLSRNFAETKMERAKMQDMQWRINISLSSSMAQLNKPTIVLHFKLNNGEYRTLELPLTMFQRLRYSVAMLLSELQALQNRPVLKQF</sequence>
<dbReference type="Proteomes" id="UP000001070">
    <property type="component" value="Unassembled WGS sequence"/>
</dbReference>
<dbReference type="InterPro" id="IPR037357">
    <property type="entry name" value="COMMD5"/>
</dbReference>
<feature type="domain" description="COMM" evidence="3">
    <location>
        <begin position="136"/>
        <end position="199"/>
    </location>
</feature>
<protein>
    <recommendedName>
        <fullName evidence="1">COMM domain-containing protein 5</fullName>
    </recommendedName>
</protein>
<keyword evidence="5" id="KW-1185">Reference proteome</keyword>
<comment type="similarity">
    <text evidence="2">Belongs to the COMM domain-containing protein 5 family.</text>
</comment>
<evidence type="ECO:0000256" key="2">
    <source>
        <dbReference type="ARBA" id="ARBA00093452"/>
    </source>
</evidence>
<dbReference type="FunCoup" id="B4JPZ5">
    <property type="interactions" value="380"/>
</dbReference>
<dbReference type="STRING" id="7222.B4JPZ5"/>
<dbReference type="AlphaFoldDB" id="B4JPZ5"/>
<evidence type="ECO:0000313" key="5">
    <source>
        <dbReference type="Proteomes" id="UP000001070"/>
    </source>
</evidence>
<dbReference type="GO" id="GO:0005634">
    <property type="term" value="C:nucleus"/>
    <property type="evidence" value="ECO:0007669"/>
    <property type="project" value="TreeGrafter"/>
</dbReference>
<reference evidence="4 5" key="1">
    <citation type="journal article" date="2007" name="Nature">
        <title>Evolution of genes and genomes on the Drosophila phylogeny.</title>
        <authorList>
            <consortium name="Drosophila 12 Genomes Consortium"/>
            <person name="Clark A.G."/>
            <person name="Eisen M.B."/>
            <person name="Smith D.R."/>
            <person name="Bergman C.M."/>
            <person name="Oliver B."/>
            <person name="Markow T.A."/>
            <person name="Kaufman T.C."/>
            <person name="Kellis M."/>
            <person name="Gelbart W."/>
            <person name="Iyer V.N."/>
            <person name="Pollard D.A."/>
            <person name="Sackton T.B."/>
            <person name="Larracuente A.M."/>
            <person name="Singh N.D."/>
            <person name="Abad J.P."/>
            <person name="Abt D.N."/>
            <person name="Adryan B."/>
            <person name="Aguade M."/>
            <person name="Akashi H."/>
            <person name="Anderson W.W."/>
            <person name="Aquadro C.F."/>
            <person name="Ardell D.H."/>
            <person name="Arguello R."/>
            <person name="Artieri C.G."/>
            <person name="Barbash D.A."/>
            <person name="Barker D."/>
            <person name="Barsanti P."/>
            <person name="Batterham P."/>
            <person name="Batzoglou S."/>
            <person name="Begun D."/>
            <person name="Bhutkar A."/>
            <person name="Blanco E."/>
            <person name="Bosak S.A."/>
            <person name="Bradley R.K."/>
            <person name="Brand A.D."/>
            <person name="Brent M.R."/>
            <person name="Brooks A.N."/>
            <person name="Brown R.H."/>
            <person name="Butlin R.K."/>
            <person name="Caggese C."/>
            <person name="Calvi B.R."/>
            <person name="Bernardo de Carvalho A."/>
            <person name="Caspi A."/>
            <person name="Castrezana S."/>
            <person name="Celniker S.E."/>
            <person name="Chang J.L."/>
            <person name="Chapple C."/>
            <person name="Chatterji S."/>
            <person name="Chinwalla A."/>
            <person name="Civetta A."/>
            <person name="Clifton S.W."/>
            <person name="Comeron J.M."/>
            <person name="Costello J.C."/>
            <person name="Coyne J.A."/>
            <person name="Daub J."/>
            <person name="David R.G."/>
            <person name="Delcher A.L."/>
            <person name="Delehaunty K."/>
            <person name="Do C.B."/>
            <person name="Ebling H."/>
            <person name="Edwards K."/>
            <person name="Eickbush T."/>
            <person name="Evans J.D."/>
            <person name="Filipski A."/>
            <person name="Findeiss S."/>
            <person name="Freyhult E."/>
            <person name="Fulton L."/>
            <person name="Fulton R."/>
            <person name="Garcia A.C."/>
            <person name="Gardiner A."/>
            <person name="Garfield D.A."/>
            <person name="Garvin B.E."/>
            <person name="Gibson G."/>
            <person name="Gilbert D."/>
            <person name="Gnerre S."/>
            <person name="Godfrey J."/>
            <person name="Good R."/>
            <person name="Gotea V."/>
            <person name="Gravely B."/>
            <person name="Greenberg A.J."/>
            <person name="Griffiths-Jones S."/>
            <person name="Gross S."/>
            <person name="Guigo R."/>
            <person name="Gustafson E.A."/>
            <person name="Haerty W."/>
            <person name="Hahn M.W."/>
            <person name="Halligan D.L."/>
            <person name="Halpern A.L."/>
            <person name="Halter G.M."/>
            <person name="Han M.V."/>
            <person name="Heger A."/>
            <person name="Hillier L."/>
            <person name="Hinrichs A.S."/>
            <person name="Holmes I."/>
            <person name="Hoskins R.A."/>
            <person name="Hubisz M.J."/>
            <person name="Hultmark D."/>
            <person name="Huntley M.A."/>
            <person name="Jaffe D.B."/>
            <person name="Jagadeeshan S."/>
            <person name="Jeck W.R."/>
            <person name="Johnson J."/>
            <person name="Jones C.D."/>
            <person name="Jordan W.C."/>
            <person name="Karpen G.H."/>
            <person name="Kataoka E."/>
            <person name="Keightley P.D."/>
            <person name="Kheradpour P."/>
            <person name="Kirkness E.F."/>
            <person name="Koerich L.B."/>
            <person name="Kristiansen K."/>
            <person name="Kudrna D."/>
            <person name="Kulathinal R.J."/>
            <person name="Kumar S."/>
            <person name="Kwok R."/>
            <person name="Lander E."/>
            <person name="Langley C.H."/>
            <person name="Lapoint R."/>
            <person name="Lazzaro B.P."/>
            <person name="Lee S.J."/>
            <person name="Levesque L."/>
            <person name="Li R."/>
            <person name="Lin C.F."/>
            <person name="Lin M.F."/>
            <person name="Lindblad-Toh K."/>
            <person name="Llopart A."/>
            <person name="Long M."/>
            <person name="Low L."/>
            <person name="Lozovsky E."/>
            <person name="Lu J."/>
            <person name="Luo M."/>
            <person name="Machado C.A."/>
            <person name="Makalowski W."/>
            <person name="Marzo M."/>
            <person name="Matsuda M."/>
            <person name="Matzkin L."/>
            <person name="McAllister B."/>
            <person name="McBride C.S."/>
            <person name="McKernan B."/>
            <person name="McKernan K."/>
            <person name="Mendez-Lago M."/>
            <person name="Minx P."/>
            <person name="Mollenhauer M.U."/>
            <person name="Montooth K."/>
            <person name="Mount S.M."/>
            <person name="Mu X."/>
            <person name="Myers E."/>
            <person name="Negre B."/>
            <person name="Newfeld S."/>
            <person name="Nielsen R."/>
            <person name="Noor M.A."/>
            <person name="O'Grady P."/>
            <person name="Pachter L."/>
            <person name="Papaceit M."/>
            <person name="Parisi M.J."/>
            <person name="Parisi M."/>
            <person name="Parts L."/>
            <person name="Pedersen J.S."/>
            <person name="Pesole G."/>
            <person name="Phillippy A.M."/>
            <person name="Ponting C.P."/>
            <person name="Pop M."/>
            <person name="Porcelli D."/>
            <person name="Powell J.R."/>
            <person name="Prohaska S."/>
            <person name="Pruitt K."/>
            <person name="Puig M."/>
            <person name="Quesneville H."/>
            <person name="Ram K.R."/>
            <person name="Rand D."/>
            <person name="Rasmussen M.D."/>
            <person name="Reed L.K."/>
            <person name="Reenan R."/>
            <person name="Reily A."/>
            <person name="Remington K.A."/>
            <person name="Rieger T.T."/>
            <person name="Ritchie M.G."/>
            <person name="Robin C."/>
            <person name="Rogers Y.H."/>
            <person name="Rohde C."/>
            <person name="Rozas J."/>
            <person name="Rubenfield M.J."/>
            <person name="Ruiz A."/>
            <person name="Russo S."/>
            <person name="Salzberg S.L."/>
            <person name="Sanchez-Gracia A."/>
            <person name="Saranga D.J."/>
            <person name="Sato H."/>
            <person name="Schaeffer S.W."/>
            <person name="Schatz M.C."/>
            <person name="Schlenke T."/>
            <person name="Schwartz R."/>
            <person name="Segarra C."/>
            <person name="Singh R.S."/>
            <person name="Sirot L."/>
            <person name="Sirota M."/>
            <person name="Sisneros N.B."/>
            <person name="Smith C.D."/>
            <person name="Smith T.F."/>
            <person name="Spieth J."/>
            <person name="Stage D.E."/>
            <person name="Stark A."/>
            <person name="Stephan W."/>
            <person name="Strausberg R.L."/>
            <person name="Strempel S."/>
            <person name="Sturgill D."/>
            <person name="Sutton G."/>
            <person name="Sutton G.G."/>
            <person name="Tao W."/>
            <person name="Teichmann S."/>
            <person name="Tobari Y.N."/>
            <person name="Tomimura Y."/>
            <person name="Tsolas J.M."/>
            <person name="Valente V.L."/>
            <person name="Venter E."/>
            <person name="Venter J.C."/>
            <person name="Vicario S."/>
            <person name="Vieira F.G."/>
            <person name="Vilella A.J."/>
            <person name="Villasante A."/>
            <person name="Walenz B."/>
            <person name="Wang J."/>
            <person name="Wasserman M."/>
            <person name="Watts T."/>
            <person name="Wilson D."/>
            <person name="Wilson R.K."/>
            <person name="Wing R.A."/>
            <person name="Wolfner M.F."/>
            <person name="Wong A."/>
            <person name="Wong G.K."/>
            <person name="Wu C.I."/>
            <person name="Wu G."/>
            <person name="Yamamoto D."/>
            <person name="Yang H.P."/>
            <person name="Yang S.P."/>
            <person name="Yorke J.A."/>
            <person name="Yoshida K."/>
            <person name="Zdobnov E."/>
            <person name="Zhang P."/>
            <person name="Zhang Y."/>
            <person name="Zimin A.V."/>
            <person name="Baldwin J."/>
            <person name="Abdouelleil A."/>
            <person name="Abdulkadir J."/>
            <person name="Abebe A."/>
            <person name="Abera B."/>
            <person name="Abreu J."/>
            <person name="Acer S.C."/>
            <person name="Aftuck L."/>
            <person name="Alexander A."/>
            <person name="An P."/>
            <person name="Anderson E."/>
            <person name="Anderson S."/>
            <person name="Arachi H."/>
            <person name="Azer M."/>
            <person name="Bachantsang P."/>
            <person name="Barry A."/>
            <person name="Bayul T."/>
            <person name="Berlin A."/>
            <person name="Bessette D."/>
            <person name="Bloom T."/>
            <person name="Blye J."/>
            <person name="Boguslavskiy L."/>
            <person name="Bonnet C."/>
            <person name="Boukhgalter B."/>
            <person name="Bourzgui I."/>
            <person name="Brown A."/>
            <person name="Cahill P."/>
            <person name="Channer S."/>
            <person name="Cheshatsang Y."/>
            <person name="Chuda L."/>
            <person name="Citroen M."/>
            <person name="Collymore A."/>
            <person name="Cooke P."/>
            <person name="Costello M."/>
            <person name="D'Aco K."/>
            <person name="Daza R."/>
            <person name="De Haan G."/>
            <person name="DeGray S."/>
            <person name="DeMaso C."/>
            <person name="Dhargay N."/>
            <person name="Dooley K."/>
            <person name="Dooley E."/>
            <person name="Doricent M."/>
            <person name="Dorje P."/>
            <person name="Dorjee K."/>
            <person name="Dupes A."/>
            <person name="Elong R."/>
            <person name="Falk J."/>
            <person name="Farina A."/>
            <person name="Faro S."/>
            <person name="Ferguson D."/>
            <person name="Fisher S."/>
            <person name="Foley C.D."/>
            <person name="Franke A."/>
            <person name="Friedrich D."/>
            <person name="Gadbois L."/>
            <person name="Gearin G."/>
            <person name="Gearin C.R."/>
            <person name="Giannoukos G."/>
            <person name="Goode T."/>
            <person name="Graham J."/>
            <person name="Grandbois E."/>
            <person name="Grewal S."/>
            <person name="Gyaltsen K."/>
            <person name="Hafez N."/>
            <person name="Hagos B."/>
            <person name="Hall J."/>
            <person name="Henson C."/>
            <person name="Hollinger A."/>
            <person name="Honan T."/>
            <person name="Huard M.D."/>
            <person name="Hughes L."/>
            <person name="Hurhula B."/>
            <person name="Husby M.E."/>
            <person name="Kamat A."/>
            <person name="Kanga B."/>
            <person name="Kashin S."/>
            <person name="Khazanovich D."/>
            <person name="Kisner P."/>
            <person name="Lance K."/>
            <person name="Lara M."/>
            <person name="Lee W."/>
            <person name="Lennon N."/>
            <person name="Letendre F."/>
            <person name="LeVine R."/>
            <person name="Lipovsky A."/>
            <person name="Liu X."/>
            <person name="Liu J."/>
            <person name="Liu S."/>
            <person name="Lokyitsang T."/>
            <person name="Lokyitsang Y."/>
            <person name="Lubonja R."/>
            <person name="Lui A."/>
            <person name="MacDonald P."/>
            <person name="Magnisalis V."/>
            <person name="Maru K."/>
            <person name="Matthews C."/>
            <person name="McCusker W."/>
            <person name="McDonough S."/>
            <person name="Mehta T."/>
            <person name="Meldrim J."/>
            <person name="Meneus L."/>
            <person name="Mihai O."/>
            <person name="Mihalev A."/>
            <person name="Mihova T."/>
            <person name="Mittelman R."/>
            <person name="Mlenga V."/>
            <person name="Montmayeur A."/>
            <person name="Mulrain L."/>
            <person name="Navidi A."/>
            <person name="Naylor J."/>
            <person name="Negash T."/>
            <person name="Nguyen T."/>
            <person name="Nguyen N."/>
            <person name="Nicol R."/>
            <person name="Norbu C."/>
            <person name="Norbu N."/>
            <person name="Novod N."/>
            <person name="O'Neill B."/>
            <person name="Osman S."/>
            <person name="Markiewicz E."/>
            <person name="Oyono O.L."/>
            <person name="Patti C."/>
            <person name="Phunkhang P."/>
            <person name="Pierre F."/>
            <person name="Priest M."/>
            <person name="Raghuraman S."/>
            <person name="Rege F."/>
            <person name="Reyes R."/>
            <person name="Rise C."/>
            <person name="Rogov P."/>
            <person name="Ross K."/>
            <person name="Ryan E."/>
            <person name="Settipalli S."/>
            <person name="Shea T."/>
            <person name="Sherpa N."/>
            <person name="Shi L."/>
            <person name="Shih D."/>
            <person name="Sparrow T."/>
            <person name="Spaulding J."/>
            <person name="Stalker J."/>
            <person name="Stange-Thomann N."/>
            <person name="Stavropoulos S."/>
            <person name="Stone C."/>
            <person name="Strader C."/>
            <person name="Tesfaye S."/>
            <person name="Thomson T."/>
            <person name="Thoulutsang Y."/>
            <person name="Thoulutsang D."/>
            <person name="Topham K."/>
            <person name="Topping I."/>
            <person name="Tsamla T."/>
            <person name="Vassiliev H."/>
            <person name="Vo A."/>
            <person name="Wangchuk T."/>
            <person name="Wangdi T."/>
            <person name="Weiand M."/>
            <person name="Wilkinson J."/>
            <person name="Wilson A."/>
            <person name="Yadav S."/>
            <person name="Young G."/>
            <person name="Yu Q."/>
            <person name="Zembek L."/>
            <person name="Zhong D."/>
            <person name="Zimmer A."/>
            <person name="Zwirko Z."/>
            <person name="Jaffe D.B."/>
            <person name="Alvarez P."/>
            <person name="Brockman W."/>
            <person name="Butler J."/>
            <person name="Chin C."/>
            <person name="Gnerre S."/>
            <person name="Grabherr M."/>
            <person name="Kleber M."/>
            <person name="Mauceli E."/>
            <person name="MacCallum I."/>
        </authorList>
    </citation>
    <scope>NUCLEOTIDE SEQUENCE [LARGE SCALE GENOMIC DNA]</scope>
    <source>
        <strain evidence="5">Tucson 15287-2541.00</strain>
    </source>
</reference>
<accession>B4JPZ5</accession>
<dbReference type="PANTHER" id="PTHR15666:SF1">
    <property type="entry name" value="COMM DOMAIN-CONTAINING PROTEIN 5"/>
    <property type="match status" value="1"/>
</dbReference>
<dbReference type="EMBL" id="CH916372">
    <property type="protein sequence ID" value="EDV98975.1"/>
    <property type="molecule type" value="Genomic_DNA"/>
</dbReference>
<dbReference type="KEGG" id="dgr:6566564"/>
<evidence type="ECO:0000259" key="3">
    <source>
        <dbReference type="PROSITE" id="PS51269"/>
    </source>
</evidence>